<evidence type="ECO:0000313" key="2">
    <source>
        <dbReference type="EMBL" id="KHN68604.1"/>
    </source>
</evidence>
<dbReference type="Pfam" id="PF07233">
    <property type="entry name" value="DUF1425"/>
    <property type="match status" value="1"/>
</dbReference>
<evidence type="ECO:0000256" key="1">
    <source>
        <dbReference type="SAM" id="SignalP"/>
    </source>
</evidence>
<dbReference type="EMBL" id="JHQK01000002">
    <property type="protein sequence ID" value="KHN68604.1"/>
    <property type="molecule type" value="Genomic_DNA"/>
</dbReference>
<comment type="caution">
    <text evidence="2">The sequence shown here is derived from an EMBL/GenBank/DDBJ whole genome shotgun (WGS) entry which is preliminary data.</text>
</comment>
<sequence>MKKAVIYLSLLSITSVFFTGCTAPNAMQTKTDIVTGKSTVRTQTSNPILATRIGVSRINMTTLGDIKRASLALKNGWFYAQDFQYKVVWFDAEGTEINPEGAIWKPINLQGREVKTVQSVAPNPSAVDVLIYMKKD</sequence>
<evidence type="ECO:0008006" key="4">
    <source>
        <dbReference type="Google" id="ProtNLM"/>
    </source>
</evidence>
<dbReference type="Proteomes" id="UP000031012">
    <property type="component" value="Unassembled WGS sequence"/>
</dbReference>
<reference evidence="2 3" key="1">
    <citation type="submission" date="2014-03" db="EMBL/GenBank/DDBJ databases">
        <title>Genome sequence of the diesel-degrader and plant-growth promoter Acinetobacter oleivorans PF-1 isolated from the roots of poplar tree.</title>
        <authorList>
            <person name="Gkorezis P."/>
            <person name="van Hamme J."/>
            <person name="Rineau F."/>
            <person name="Vangronsveld J."/>
            <person name="Francetti A."/>
        </authorList>
    </citation>
    <scope>NUCLEOTIDE SEQUENCE [LARGE SCALE GENOMIC DNA]</scope>
    <source>
        <strain evidence="2 3">PF1</strain>
    </source>
</reference>
<dbReference type="PROSITE" id="PS51257">
    <property type="entry name" value="PROKAR_LIPOPROTEIN"/>
    <property type="match status" value="1"/>
</dbReference>
<gene>
    <name evidence="2" type="ORF">DH17_08260</name>
</gene>
<feature type="signal peptide" evidence="1">
    <location>
        <begin position="1"/>
        <end position="18"/>
    </location>
</feature>
<organism evidence="2 3">
    <name type="scientific">Acinetobacter oleivorans</name>
    <dbReference type="NCBI Taxonomy" id="1148157"/>
    <lineage>
        <taxon>Bacteria</taxon>
        <taxon>Pseudomonadati</taxon>
        <taxon>Pseudomonadota</taxon>
        <taxon>Gammaproteobacteria</taxon>
        <taxon>Moraxellales</taxon>
        <taxon>Moraxellaceae</taxon>
        <taxon>Acinetobacter</taxon>
    </lineage>
</organism>
<dbReference type="InterPro" id="IPR038483">
    <property type="entry name" value="YcfL-like_sf"/>
</dbReference>
<proteinExistence type="predicted"/>
<dbReference type="AlphaFoldDB" id="A0A0B2UH94"/>
<feature type="chain" id="PRO_5002078943" description="DUF1425 domain-containing protein" evidence="1">
    <location>
        <begin position="19"/>
        <end position="136"/>
    </location>
</feature>
<dbReference type="CDD" id="cd09030">
    <property type="entry name" value="DUF1425"/>
    <property type="match status" value="1"/>
</dbReference>
<protein>
    <recommendedName>
        <fullName evidence="4">DUF1425 domain-containing protein</fullName>
    </recommendedName>
</protein>
<dbReference type="InterPro" id="IPR010824">
    <property type="entry name" value="DUF1425"/>
</dbReference>
<evidence type="ECO:0000313" key="3">
    <source>
        <dbReference type="Proteomes" id="UP000031012"/>
    </source>
</evidence>
<name>A0A0B2UH94_9GAMM</name>
<accession>A0A0B2UH94</accession>
<dbReference type="Gene3D" id="2.60.40.3230">
    <property type="match status" value="1"/>
</dbReference>
<keyword evidence="1" id="KW-0732">Signal</keyword>